<proteinExistence type="predicted"/>
<dbReference type="EMBL" id="MK500595">
    <property type="protein sequence ID" value="QBK93392.1"/>
    <property type="molecule type" value="Genomic_DNA"/>
</dbReference>
<organism evidence="1">
    <name type="scientific">Pithovirus LCPAC404</name>
    <dbReference type="NCBI Taxonomy" id="2506597"/>
    <lineage>
        <taxon>Viruses</taxon>
        <taxon>Pithoviruses</taxon>
    </lineage>
</organism>
<gene>
    <name evidence="1" type="ORF">LCPAC404_00960</name>
</gene>
<name>A0A481ZDK5_9VIRU</name>
<sequence length="247" mass="28151">MSESIKNLVTKIVDHVNKTRNTDVTVDELLELCDEKSELSNIKVNEVAACSWIFERGKRQGQRCDKVAESPIPYCKDCKKKKRAIKAMKKMGLVLTDNTTKIMLPARAKNELRKTITSQIKLEPTKYVSYSYAIPNHPEYQKEQKNNFVIRIMMNKERYAEAVFDDDTKTVRALTESEIKLAGMDGFLVAKDKNNIDSDALEKMLYTDVKNNVISFCDGSSSLDDALSSFRDEVDKLETLNNCINDN</sequence>
<accession>A0A481ZDK5</accession>
<protein>
    <submittedName>
        <fullName evidence="1">Uncharacterized protein</fullName>
    </submittedName>
</protein>
<reference evidence="1" key="1">
    <citation type="journal article" date="2019" name="MBio">
        <title>Virus Genomes from Deep Sea Sediments Expand the Ocean Megavirome and Support Independent Origins of Viral Gigantism.</title>
        <authorList>
            <person name="Backstrom D."/>
            <person name="Yutin N."/>
            <person name="Jorgensen S.L."/>
            <person name="Dharamshi J."/>
            <person name="Homa F."/>
            <person name="Zaremba-Niedwiedzka K."/>
            <person name="Spang A."/>
            <person name="Wolf Y.I."/>
            <person name="Koonin E.V."/>
            <person name="Ettema T.J."/>
        </authorList>
    </citation>
    <scope>NUCLEOTIDE SEQUENCE</scope>
</reference>
<evidence type="ECO:0000313" key="1">
    <source>
        <dbReference type="EMBL" id="QBK93392.1"/>
    </source>
</evidence>